<dbReference type="CDD" id="cd07377">
    <property type="entry name" value="WHTH_GntR"/>
    <property type="match status" value="1"/>
</dbReference>
<dbReference type="InterPro" id="IPR011711">
    <property type="entry name" value="GntR_C"/>
</dbReference>
<evidence type="ECO:0000313" key="6">
    <source>
        <dbReference type="Proteomes" id="UP000297638"/>
    </source>
</evidence>
<accession>A0A4Y8TUH3</accession>
<sequence length="254" mass="28896">MHKSTKNVFFADFGMIYVMAKRTDSETMSKHIRDTLRTDILDGRWEPGARLQLTHLSEYYETSSTVIREALTRLVGDKLVTLRPNKGFFVPELSLADLSDIVEMRCVNEQLAVSMGFERAPLEWESELMAAHHTLERTPRRNPEDPDNHTVQWNHAHQRFHDKLVEACGVPLLTEMTRTLSDLIQLYGRWAGPATRDAKRDLDKEHRDILNAALDRDADLAGKLLRAHYETTLSAVKNGGEVGLACLPHVKALK</sequence>
<dbReference type="PANTHER" id="PTHR43537:SF5">
    <property type="entry name" value="UXU OPERON TRANSCRIPTIONAL REGULATOR"/>
    <property type="match status" value="1"/>
</dbReference>
<dbReference type="Gene3D" id="1.20.120.530">
    <property type="entry name" value="GntR ligand-binding domain-like"/>
    <property type="match status" value="1"/>
</dbReference>
<dbReference type="PANTHER" id="PTHR43537">
    <property type="entry name" value="TRANSCRIPTIONAL REGULATOR, GNTR FAMILY"/>
    <property type="match status" value="1"/>
</dbReference>
<proteinExistence type="predicted"/>
<evidence type="ECO:0000256" key="2">
    <source>
        <dbReference type="ARBA" id="ARBA00023125"/>
    </source>
</evidence>
<evidence type="ECO:0000256" key="1">
    <source>
        <dbReference type="ARBA" id="ARBA00023015"/>
    </source>
</evidence>
<comment type="caution">
    <text evidence="5">The sequence shown here is derived from an EMBL/GenBank/DDBJ whole genome shotgun (WGS) entry which is preliminary data.</text>
</comment>
<dbReference type="Gene3D" id="1.10.10.10">
    <property type="entry name" value="Winged helix-like DNA-binding domain superfamily/Winged helix DNA-binding domain"/>
    <property type="match status" value="1"/>
</dbReference>
<dbReference type="InterPro" id="IPR036390">
    <property type="entry name" value="WH_DNA-bd_sf"/>
</dbReference>
<evidence type="ECO:0000256" key="3">
    <source>
        <dbReference type="ARBA" id="ARBA00023163"/>
    </source>
</evidence>
<keyword evidence="1" id="KW-0805">Transcription regulation</keyword>
<dbReference type="AlphaFoldDB" id="A0A4Y8TUH3"/>
<evidence type="ECO:0000259" key="4">
    <source>
        <dbReference type="PROSITE" id="PS50949"/>
    </source>
</evidence>
<dbReference type="EMBL" id="SPDS01000001">
    <property type="protein sequence ID" value="TFH55826.1"/>
    <property type="molecule type" value="Genomic_DNA"/>
</dbReference>
<dbReference type="PROSITE" id="PS50949">
    <property type="entry name" value="HTH_GNTR"/>
    <property type="match status" value="1"/>
</dbReference>
<keyword evidence="2" id="KW-0238">DNA-binding</keyword>
<dbReference type="InterPro" id="IPR000524">
    <property type="entry name" value="Tscrpt_reg_HTH_GntR"/>
</dbReference>
<organism evidence="5 6">
    <name type="scientific">Glutamicibacter arilaitensis</name>
    <dbReference type="NCBI Taxonomy" id="256701"/>
    <lineage>
        <taxon>Bacteria</taxon>
        <taxon>Bacillati</taxon>
        <taxon>Actinomycetota</taxon>
        <taxon>Actinomycetes</taxon>
        <taxon>Micrococcales</taxon>
        <taxon>Micrococcaceae</taxon>
        <taxon>Glutamicibacter</taxon>
    </lineage>
</organism>
<reference evidence="5 6" key="1">
    <citation type="submission" date="2019-03" db="EMBL/GenBank/DDBJ databases">
        <title>Glutamicibacter sp. LJH19 genome.</title>
        <authorList>
            <person name="Sinai Borker S."/>
            <person name="Kumar R."/>
        </authorList>
    </citation>
    <scope>NUCLEOTIDE SEQUENCE [LARGE SCALE GENOMIC DNA]</scope>
    <source>
        <strain evidence="5 6">LJH19</strain>
    </source>
</reference>
<dbReference type="InterPro" id="IPR036388">
    <property type="entry name" value="WH-like_DNA-bd_sf"/>
</dbReference>
<dbReference type="Proteomes" id="UP000297638">
    <property type="component" value="Unassembled WGS sequence"/>
</dbReference>
<dbReference type="SUPFAM" id="SSF48008">
    <property type="entry name" value="GntR ligand-binding domain-like"/>
    <property type="match status" value="1"/>
</dbReference>
<protein>
    <submittedName>
        <fullName evidence="5">GntR family transcriptional regulator</fullName>
    </submittedName>
</protein>
<dbReference type="Pfam" id="PF00392">
    <property type="entry name" value="GntR"/>
    <property type="match status" value="1"/>
</dbReference>
<evidence type="ECO:0000313" key="5">
    <source>
        <dbReference type="EMBL" id="TFH55826.1"/>
    </source>
</evidence>
<feature type="domain" description="HTH gntR-type" evidence="4">
    <location>
        <begin position="26"/>
        <end position="93"/>
    </location>
</feature>
<dbReference type="InterPro" id="IPR008920">
    <property type="entry name" value="TF_FadR/GntR_C"/>
</dbReference>
<dbReference type="SMART" id="SM00895">
    <property type="entry name" value="FCD"/>
    <property type="match status" value="1"/>
</dbReference>
<keyword evidence="3" id="KW-0804">Transcription</keyword>
<dbReference type="GO" id="GO:0003677">
    <property type="term" value="F:DNA binding"/>
    <property type="evidence" value="ECO:0007669"/>
    <property type="project" value="UniProtKB-KW"/>
</dbReference>
<dbReference type="GO" id="GO:0003700">
    <property type="term" value="F:DNA-binding transcription factor activity"/>
    <property type="evidence" value="ECO:0007669"/>
    <property type="project" value="InterPro"/>
</dbReference>
<dbReference type="SUPFAM" id="SSF46785">
    <property type="entry name" value="Winged helix' DNA-binding domain"/>
    <property type="match status" value="1"/>
</dbReference>
<name>A0A4Y8TUH3_9MICC</name>
<dbReference type="SMART" id="SM00345">
    <property type="entry name" value="HTH_GNTR"/>
    <property type="match status" value="1"/>
</dbReference>
<dbReference type="Pfam" id="PF07729">
    <property type="entry name" value="FCD"/>
    <property type="match status" value="1"/>
</dbReference>
<gene>
    <name evidence="5" type="ORF">EXY26_01720</name>
</gene>